<evidence type="ECO:0000256" key="5">
    <source>
        <dbReference type="ARBA" id="ARBA00046017"/>
    </source>
</evidence>
<dbReference type="GO" id="GO:0004806">
    <property type="term" value="F:triacylglycerol lipase activity"/>
    <property type="evidence" value="ECO:0007669"/>
    <property type="project" value="TreeGrafter"/>
</dbReference>
<dbReference type="InterPro" id="IPR036291">
    <property type="entry name" value="NAD(P)-bd_dom_sf"/>
</dbReference>
<gene>
    <name evidence="7" type="ORF">MAM_06298</name>
</gene>
<dbReference type="PRINTS" id="PR00080">
    <property type="entry name" value="SDRFAMILY"/>
</dbReference>
<dbReference type="AlphaFoldDB" id="A0A0B2WIR8"/>
<dbReference type="GeneID" id="63740753"/>
<keyword evidence="3" id="KW-0521">NADP</keyword>
<dbReference type="OrthoDB" id="2102561at2759"/>
<dbReference type="HOGENOM" id="CLU_010194_2_9_1"/>
<dbReference type="CDD" id="cd05374">
    <property type="entry name" value="17beta-HSD-like_SDR_c"/>
    <property type="match status" value="1"/>
</dbReference>
<dbReference type="GO" id="GO:0005783">
    <property type="term" value="C:endoplasmic reticulum"/>
    <property type="evidence" value="ECO:0007669"/>
    <property type="project" value="TreeGrafter"/>
</dbReference>
<dbReference type="SUPFAM" id="SSF51735">
    <property type="entry name" value="NAD(P)-binding Rossmann-fold domains"/>
    <property type="match status" value="1"/>
</dbReference>
<comment type="function">
    <text evidence="5">Hydroxynaphthalene reductase-like protein; part of the Pks2 gene cluster that mediates the formation of infectious structures (appressoria), enabling these fungi to kill insects faster. The product of the Pks2 gene cluster is different from the one of Pks1 and has still not been identified.</text>
</comment>
<evidence type="ECO:0000313" key="7">
    <source>
        <dbReference type="EMBL" id="KHN95936.1"/>
    </source>
</evidence>
<evidence type="ECO:0000256" key="6">
    <source>
        <dbReference type="RuleBase" id="RU000363"/>
    </source>
</evidence>
<comment type="similarity">
    <text evidence="1 6">Belongs to the short-chain dehydrogenases/reductases (SDR) family.</text>
</comment>
<reference evidence="7 8" key="1">
    <citation type="journal article" date="2014" name="Proc. Natl. Acad. Sci. U.S.A.">
        <title>Trajectory and genomic determinants of fungal-pathogen speciation and host adaptation.</title>
        <authorList>
            <person name="Hu X."/>
            <person name="Xiao G."/>
            <person name="Zheng P."/>
            <person name="Shang Y."/>
            <person name="Su Y."/>
            <person name="Zhang X."/>
            <person name="Liu X."/>
            <person name="Zhan S."/>
            <person name="St Leger R.J."/>
            <person name="Wang C."/>
        </authorList>
    </citation>
    <scope>NUCLEOTIDE SEQUENCE [LARGE SCALE GENOMIC DNA]</scope>
    <source>
        <strain evidence="7 8">ARSEF 1941</strain>
    </source>
</reference>
<evidence type="ECO:0000313" key="8">
    <source>
        <dbReference type="Proteomes" id="UP000030816"/>
    </source>
</evidence>
<dbReference type="GO" id="GO:0006654">
    <property type="term" value="P:phosphatidic acid biosynthetic process"/>
    <property type="evidence" value="ECO:0007669"/>
    <property type="project" value="TreeGrafter"/>
</dbReference>
<dbReference type="FunFam" id="3.40.50.720:FF:000261">
    <property type="entry name" value="NADPH-dependent 1-acyldihydroxyacetone phosphate reductase"/>
    <property type="match status" value="1"/>
</dbReference>
<dbReference type="GO" id="GO:0000140">
    <property type="term" value="F:acylglycerone-phosphate reductase (NADP+) activity"/>
    <property type="evidence" value="ECO:0007669"/>
    <property type="project" value="TreeGrafter"/>
</dbReference>
<sequence length="306" mass="33801">MSRRNKTVLITGCSPGGIGHALALEFDKQGCHVIATARKPRDLEALRELGMSAVQLEVTDAASIAACKAEVTKMTGGKLDILVNNAGRTHTIPALDIDMDDVRQSYEANVFGPMAMCQSFASLLIPARGLVLQISSVSAVMPYLFASIYASTKGALNSYSRVLRMELKPFHVRVMVAMTGTIRSNIMNHFDRVLPETSPYKPVEDVFVQRLRFSQTRGTMDTHVYAKKIVREALKGEGWLGGMFGRTPDWYWAGGFSYGAWVLDTFFPAWLAETAVAWFFNVGVWSTRLDTTNKEDQSNRDALATS</sequence>
<dbReference type="InterPro" id="IPR002347">
    <property type="entry name" value="SDR_fam"/>
</dbReference>
<dbReference type="EMBL" id="AZHE01000019">
    <property type="protein sequence ID" value="KHN95936.1"/>
    <property type="molecule type" value="Genomic_DNA"/>
</dbReference>
<protein>
    <recommendedName>
        <fullName evidence="2">Hydroxynaphthalene reductase-like protein Arp2</fullName>
    </recommendedName>
</protein>
<keyword evidence="4" id="KW-0560">Oxidoreductase</keyword>
<proteinExistence type="inferred from homology"/>
<dbReference type="RefSeq" id="XP_040677002.1">
    <property type="nucleotide sequence ID" value="XM_040825096.1"/>
</dbReference>
<dbReference type="Gene3D" id="3.40.50.720">
    <property type="entry name" value="NAD(P)-binding Rossmann-like Domain"/>
    <property type="match status" value="1"/>
</dbReference>
<dbReference type="InterPro" id="IPR020904">
    <property type="entry name" value="Sc_DH/Rdtase_CS"/>
</dbReference>
<accession>A0A0B2WIR8</accession>
<evidence type="ECO:0000256" key="1">
    <source>
        <dbReference type="ARBA" id="ARBA00006484"/>
    </source>
</evidence>
<dbReference type="PANTHER" id="PTHR44169">
    <property type="entry name" value="NADPH-DEPENDENT 1-ACYLDIHYDROXYACETONE PHOSPHATE REDUCTASE"/>
    <property type="match status" value="1"/>
</dbReference>
<dbReference type="GO" id="GO:0005811">
    <property type="term" value="C:lipid droplet"/>
    <property type="evidence" value="ECO:0007669"/>
    <property type="project" value="TreeGrafter"/>
</dbReference>
<dbReference type="GO" id="GO:0019433">
    <property type="term" value="P:triglyceride catabolic process"/>
    <property type="evidence" value="ECO:0007669"/>
    <property type="project" value="TreeGrafter"/>
</dbReference>
<name>A0A0B2WIR8_METAS</name>
<keyword evidence="8" id="KW-1185">Reference proteome</keyword>
<dbReference type="Proteomes" id="UP000030816">
    <property type="component" value="Unassembled WGS sequence"/>
</dbReference>
<dbReference type="Pfam" id="PF00106">
    <property type="entry name" value="adh_short"/>
    <property type="match status" value="1"/>
</dbReference>
<dbReference type="STRING" id="1081103.A0A0B2WIR8"/>
<evidence type="ECO:0000256" key="3">
    <source>
        <dbReference type="ARBA" id="ARBA00022857"/>
    </source>
</evidence>
<comment type="caution">
    <text evidence="7">The sequence shown here is derived from an EMBL/GenBank/DDBJ whole genome shotgun (WGS) entry which is preliminary data.</text>
</comment>
<dbReference type="PANTHER" id="PTHR44169:SF6">
    <property type="entry name" value="NADPH-DEPENDENT 1-ACYLDIHYDROXYACETONE PHOSPHATE REDUCTASE"/>
    <property type="match status" value="1"/>
</dbReference>
<organism evidence="7 8">
    <name type="scientific">Metarhizium album (strain ARSEF 1941)</name>
    <dbReference type="NCBI Taxonomy" id="1081103"/>
    <lineage>
        <taxon>Eukaryota</taxon>
        <taxon>Fungi</taxon>
        <taxon>Dikarya</taxon>
        <taxon>Ascomycota</taxon>
        <taxon>Pezizomycotina</taxon>
        <taxon>Sordariomycetes</taxon>
        <taxon>Hypocreomycetidae</taxon>
        <taxon>Hypocreales</taxon>
        <taxon>Clavicipitaceae</taxon>
        <taxon>Metarhizium</taxon>
    </lineage>
</organism>
<dbReference type="PRINTS" id="PR00081">
    <property type="entry name" value="GDHRDH"/>
</dbReference>
<dbReference type="PROSITE" id="PS00061">
    <property type="entry name" value="ADH_SHORT"/>
    <property type="match status" value="1"/>
</dbReference>
<evidence type="ECO:0000256" key="4">
    <source>
        <dbReference type="ARBA" id="ARBA00023002"/>
    </source>
</evidence>
<evidence type="ECO:0000256" key="2">
    <source>
        <dbReference type="ARBA" id="ARBA00015194"/>
    </source>
</evidence>